<proteinExistence type="predicted"/>
<evidence type="ECO:0000313" key="2">
    <source>
        <dbReference type="Proteomes" id="UP001209276"/>
    </source>
</evidence>
<dbReference type="Proteomes" id="UP001209276">
    <property type="component" value="Unassembled WGS sequence"/>
</dbReference>
<name>A0ABT4G0K0_PANTH</name>
<organism evidence="1 2">
    <name type="scientific">Paenibacillus thiaminolyticus</name>
    <name type="common">Bacillus thiaminolyticus</name>
    <dbReference type="NCBI Taxonomy" id="49283"/>
    <lineage>
        <taxon>Bacteria</taxon>
        <taxon>Bacillati</taxon>
        <taxon>Bacillota</taxon>
        <taxon>Bacilli</taxon>
        <taxon>Bacillales</taxon>
        <taxon>Paenibacillaceae</taxon>
        <taxon>Paenibacillus</taxon>
    </lineage>
</organism>
<accession>A0ABT4G0K0</accession>
<dbReference type="EMBL" id="JAMDMM010000040">
    <property type="protein sequence ID" value="MCY9609601.1"/>
    <property type="molecule type" value="Genomic_DNA"/>
</dbReference>
<keyword evidence="2" id="KW-1185">Reference proteome</keyword>
<evidence type="ECO:0000313" key="1">
    <source>
        <dbReference type="EMBL" id="MCY9609601.1"/>
    </source>
</evidence>
<dbReference type="GeneID" id="77000066"/>
<gene>
    <name evidence="1" type="ORF">M5W83_20845</name>
</gene>
<comment type="caution">
    <text evidence="1">The sequence shown here is derived from an EMBL/GenBank/DDBJ whole genome shotgun (WGS) entry which is preliminary data.</text>
</comment>
<protein>
    <submittedName>
        <fullName evidence="1">Uncharacterized protein</fullName>
    </submittedName>
</protein>
<sequence length="53" mass="5725">MYNNVPGHGCAACGHHPARRDSGFIGIGRRWQALGEGLSAAAMEALRRQTGYR</sequence>
<reference evidence="1 2" key="1">
    <citation type="submission" date="2022-05" db="EMBL/GenBank/DDBJ databases">
        <title>Genome Sequencing of Bee-Associated Microbes.</title>
        <authorList>
            <person name="Dunlap C."/>
        </authorList>
    </citation>
    <scope>NUCLEOTIDE SEQUENCE [LARGE SCALE GENOMIC DNA]</scope>
    <source>
        <strain evidence="1 2">NRRL B-14613</strain>
    </source>
</reference>
<dbReference type="RefSeq" id="WP_164776415.1">
    <property type="nucleotide sequence ID" value="NZ_CABMNB010000005.1"/>
</dbReference>